<keyword evidence="10" id="KW-1133">Transmembrane helix</keyword>
<dbReference type="GO" id="GO:0006400">
    <property type="term" value="P:tRNA modification"/>
    <property type="evidence" value="ECO:0007669"/>
    <property type="project" value="TreeGrafter"/>
</dbReference>
<dbReference type="InterPro" id="IPR002347">
    <property type="entry name" value="SDR_fam"/>
</dbReference>
<proteinExistence type="inferred from homology"/>
<dbReference type="InterPro" id="IPR020904">
    <property type="entry name" value="Sc_DH/Rdtase_CS"/>
</dbReference>
<dbReference type="InterPro" id="IPR003609">
    <property type="entry name" value="Pan_app"/>
</dbReference>
<dbReference type="CDD" id="cd01099">
    <property type="entry name" value="PAN_AP_HGF"/>
    <property type="match status" value="1"/>
</dbReference>
<feature type="repeat" description="WD" evidence="9">
    <location>
        <begin position="184"/>
        <end position="228"/>
    </location>
</feature>
<gene>
    <name evidence="14" type="primary">wdr4</name>
    <name evidence="14" type="ORF">T11_15103</name>
</gene>
<feature type="transmembrane region" description="Helical" evidence="10">
    <location>
        <begin position="2230"/>
        <end position="2249"/>
    </location>
</feature>
<evidence type="ECO:0000256" key="11">
    <source>
        <dbReference type="SAM" id="SignalP"/>
    </source>
</evidence>
<keyword evidence="5" id="KW-0560">Oxidoreductase</keyword>
<comment type="subcellular location">
    <subcellularLocation>
        <location evidence="1">Nucleus</location>
    </subcellularLocation>
</comment>
<name>A0A0V1H7I9_9BILA</name>
<feature type="domain" description="ZP" evidence="13">
    <location>
        <begin position="1932"/>
        <end position="2180"/>
    </location>
</feature>
<comment type="function">
    <text evidence="7">Required for the Mettl1-dependent formation of N(7)-methylguanine at position 46 (m7G46) in tRNA. In the Mettl1-wuho methyltransferase complex, it is required to stabilize and induce conformational changes of the catalytic subunit. Required for binding of nanos mRNA and repression of translation by the mei-P26-bgcn-bam-sxl complex. May cooperate with mei-P26 and nanos to derepress the BMP signaling pathway. May cooperate with mei-P26 to suppress expression of a subset of microRNAs. May cooperate with mei-P26 to regulate bam expression levels in germline cells during gametogenesis. Required to promote mitosis to meiosis transition during gametogenesis. May regulate germline cell division in part by regulating ribosome biogenesis.</text>
</comment>
<feature type="domain" description="Apple" evidence="12">
    <location>
        <begin position="1757"/>
        <end position="1840"/>
    </location>
</feature>
<keyword evidence="15" id="KW-1185">Reference proteome</keyword>
<evidence type="ECO:0000256" key="3">
    <source>
        <dbReference type="ARBA" id="ARBA00022694"/>
    </source>
</evidence>
<keyword evidence="11" id="KW-0732">Signal</keyword>
<dbReference type="Pfam" id="PF00400">
    <property type="entry name" value="WD40"/>
    <property type="match status" value="2"/>
</dbReference>
<dbReference type="InterPro" id="IPR036322">
    <property type="entry name" value="WD40_repeat_dom_sf"/>
</dbReference>
<dbReference type="SMART" id="SM00241">
    <property type="entry name" value="ZP"/>
    <property type="match status" value="1"/>
</dbReference>
<keyword evidence="3" id="KW-0819">tRNA processing</keyword>
<evidence type="ECO:0000256" key="8">
    <source>
        <dbReference type="ARBA" id="ARBA00093542"/>
    </source>
</evidence>
<dbReference type="GO" id="GO:0008168">
    <property type="term" value="F:methyltransferase activity"/>
    <property type="evidence" value="ECO:0007669"/>
    <property type="project" value="UniProtKB-KW"/>
</dbReference>
<comment type="subunit">
    <text evidence="8">Forms a heterodimer with the catalytic subunit Mettl1. Interacts with mei-P26 and weakly interacts with bgcn; required for the function or formation of the mei-P26-bgcn-bam-sxl complex. Interacts with nanos; may be involved in mei-P26-dependent derepression of the BMP signaling pathway. Interacts with Myc; the interaction may be mediated by mei-P26 and may be involved in the regulation of ribosome biogenesis.</text>
</comment>
<feature type="chain" id="PRO_5006878895" evidence="11">
    <location>
        <begin position="18"/>
        <end position="2261"/>
    </location>
</feature>
<dbReference type="PANTHER" id="PTHR16288">
    <property type="entry name" value="WD40 REPEAT PROTEIN 4"/>
    <property type="match status" value="1"/>
</dbReference>
<dbReference type="Pfam" id="PF00106">
    <property type="entry name" value="adh_short"/>
    <property type="match status" value="1"/>
</dbReference>
<sequence length="2261" mass="259923">LFCRNFLKMSLFRKTLSFAVLAVGSKAYSLEFKLNGESELSVFALNSEETSENNEEKKKSTESEIELLALALDECGLFAVCDSRKRLQIFDIRRKIQIFHCTTPKQATSLVFINDGRLVIIADRAGNVYQFEPPSIKPSVLLGHISMILDLIFSPDLRYIVSCDRDNRIRVSNFPNTYNIETFCVGHKDFVRSLGWMKVDEHSSFLMSASGDGTVGIWHLPIGKLIYLYNYRESLKRLNSVIPVDAEISKLVVDEQCFVLSFFNVSACLVAQIDFSKWNFQETILKCDGPVFDHILVEGLLYVVQKCRSNPVVLFSFESNCFKRVDSNLQRFNSDVELCNAVDQCESVALPLIKFGSFFDKRVEELTTLKNENWKKIASHLHVYWLLKNMINFFLLIFLNIFHFFHFYAIAVRAVIQQMFFWKKLCFEKYLSEMSKIDNRTAIITGADVGGIGYELVRILLQYNWTVVATVYDVNMITVLGELFKEIADEHSLVIEVVDFSSLNSIQSFLEKLKRKYDKVNLLVNNAAVMLTPFTEVKNVELQWMVNFIAPTIVTNSLRTLVCKAAEDDGFGRIVSVSSIELFAASLNQNWFYNGGSNYSNKYCRKYAYCSYLSYANSKLALSYYMQILAKLEIQTANFKCCSLHPGVVHTRLYRHTSWLNQRFLKTAFSRYILLTPTEGAANVLWTACSPNVRSGAYYENGIEVTLPKIDIVDDEEALKLFLIMAMDRIGGILTIYLLKIVHLIFGCCFFADNFSYNVHLRSEVNVIGSWISAIQHVPRVDIDLRISVFKPESTNQRFLFISPMLNTKQCDEEKVCSLIFKNALLIWQREGTQLFFEEENIMEEEWSLIDIFAHLFTDKVDSEKWFSHGIVINETRLGCNVQRCLQFNNYPHHHYRIEAISIIPYYDWSVIFNSSNAKAKTITLINNANFTFLLYNDQSVFIRNINELTWESEIFLSAVDNCEIEFNFSKCVENWTGKKWMLQGKTSDDVILSFLSKTWHTQDNGNLKESQVTLTCDSVYKEISSDFHPNADSRLRSFNRFWKIVNSASAEELQKFLFTCDAVQSRQTQACLNLLALCNTKPCHEAAVKILESDQFASFADAYFNMHAHLTNPEPWLCVQLLEVFEKKFPQSESLFYCIASLLRTTLLKHHGEQIIRCKERFFSLLLQDRNSRLLGAISNLREHAHPLLEHLIKSLCTSNGTDGTILKLFDHFSTCNDKLFLLLKRIFSNHCPTKQRLSDRILAVKLIVKFCSNRMHAFKWLLNAVATENWRRDRELHVHSFAQMWNLLEHNKEIRNILMKMLSKLGWDFASSVHTITHFSPVFKPIFASNDIFASYFAAGEFENNILARTMLSIILEYKNKSDSILSFGISSSGMQSMLSSSDFKELSSENVDPVGAEVLFFALSVHQPSISLFNNYSTMHNAIWSADGTPRTVANFGIQLQNSILRLPLVNGLILTAICSIFLWLDVSGSVYISMWYLNADANMNAVMSAYADTSLSLHLPKSQRTIWLSDAELFVNVNINSFGTIDFSSLPFRTCLQLNSSPFSVRRSLAVITPNVTSSKEPFVTSKHVDGYCYLLNKKIIHDCNELHGCAVEEGYVDGSVWVNVPARLSWSKVGCGLKRSREPCEKVIDCTIVRVDMLWSVLILLFYSNFGISAGCHDDFERYVGFTLSDRLASYVIRRERSQGGRDFFQYCHHSCLDDRRCFVYVLNLRQLSCVQYSYLSGNDADLFRKHLKTDHDSMVFRKVCLQSAPRCSRLWRFDILPKMSIRLDRIDDVHRVDSLAMCETLCSMENHFQCRSAVYNYVTRNCHISKYDRRSMPFDFHAGRTEEVYLENQCVSEPYNECEFSSQHGIAPALAYNERHTVDEHACRLACLQNVAFICRSFVYDIQTQKCRFGPDDTFITMHLPNSSAQLRPYMQISECMDVRVLCERSEMRAQFRSDHVFDGKVVSMNGSRQCHFDVKKRFQFNISLPIVGQSKCGITYETGNVISATVKLQYHDVVWTTKDRMYKLICSYGPVKHAIENSVDVRAPQGAKFQKPPMPLFRETVVNKNNIPQAFMRIVDTDGNIVTEAEMGQQLFVEIGLERDEIQQPFFVSSCTAYESGQKMILIDERGCPSNLKIMSKFLPSYSNHRRVQRAEFRGITSKWKKRLNLYCNVNFCETNCPLSNCERRLHDQPTVENDNNHNGKRKRKHLYTTADRLETVTVNQTVHFKYNRGGQIPQLGSVLYGSVAIVLLAVVGFVLTWRYRRRLLATMQS</sequence>
<dbReference type="SUPFAM" id="SSF51735">
    <property type="entry name" value="NAD(P)-binding Rossmann-fold domains"/>
    <property type="match status" value="1"/>
</dbReference>
<dbReference type="OrthoDB" id="371245at2759"/>
<dbReference type="InterPro" id="IPR001680">
    <property type="entry name" value="WD40_rpt"/>
</dbReference>
<keyword evidence="10" id="KW-0472">Membrane</keyword>
<keyword evidence="14" id="KW-0489">Methyltransferase</keyword>
<comment type="caution">
    <text evidence="14">The sequence shown here is derived from an EMBL/GenBank/DDBJ whole genome shotgun (WGS) entry which is preliminary data.</text>
</comment>
<reference evidence="14 15" key="1">
    <citation type="submission" date="2015-01" db="EMBL/GenBank/DDBJ databases">
        <title>Evolution of Trichinella species and genotypes.</title>
        <authorList>
            <person name="Korhonen P.K."/>
            <person name="Edoardo P."/>
            <person name="Giuseppe L.R."/>
            <person name="Gasser R.B."/>
        </authorList>
    </citation>
    <scope>NUCLEOTIDE SEQUENCE [LARGE SCALE GENOMIC DNA]</scope>
    <source>
        <strain evidence="14">ISS1029</strain>
    </source>
</reference>
<organism evidence="14 15">
    <name type="scientific">Trichinella zimbabwensis</name>
    <dbReference type="NCBI Taxonomy" id="268475"/>
    <lineage>
        <taxon>Eukaryota</taxon>
        <taxon>Metazoa</taxon>
        <taxon>Ecdysozoa</taxon>
        <taxon>Nematoda</taxon>
        <taxon>Enoplea</taxon>
        <taxon>Dorylaimia</taxon>
        <taxon>Trichinellida</taxon>
        <taxon>Trichinellidae</taxon>
        <taxon>Trichinella</taxon>
    </lineage>
</organism>
<evidence type="ECO:0000256" key="4">
    <source>
        <dbReference type="ARBA" id="ARBA00022737"/>
    </source>
</evidence>
<keyword evidence="4" id="KW-0677">Repeat</keyword>
<dbReference type="InterPro" id="IPR028884">
    <property type="entry name" value="Trm82"/>
</dbReference>
<dbReference type="SUPFAM" id="SSF57414">
    <property type="entry name" value="Hairpin loop containing domain-like"/>
    <property type="match status" value="2"/>
</dbReference>
<evidence type="ECO:0000256" key="9">
    <source>
        <dbReference type="PROSITE-ProRule" id="PRU00221"/>
    </source>
</evidence>
<evidence type="ECO:0000259" key="13">
    <source>
        <dbReference type="PROSITE" id="PS51034"/>
    </source>
</evidence>
<dbReference type="InterPro" id="IPR001507">
    <property type="entry name" value="ZP_dom"/>
</dbReference>
<dbReference type="InterPro" id="IPR045811">
    <property type="entry name" value="MTP_lip-bd"/>
</dbReference>
<dbReference type="InterPro" id="IPR015943">
    <property type="entry name" value="WD40/YVTN_repeat-like_dom_sf"/>
</dbReference>
<evidence type="ECO:0000313" key="14">
    <source>
        <dbReference type="EMBL" id="KRZ06403.1"/>
    </source>
</evidence>
<dbReference type="PROSITE" id="PS50082">
    <property type="entry name" value="WD_REPEATS_2"/>
    <property type="match status" value="2"/>
</dbReference>
<feature type="signal peptide" evidence="11">
    <location>
        <begin position="1"/>
        <end position="17"/>
    </location>
</feature>
<dbReference type="Gene3D" id="3.50.4.10">
    <property type="entry name" value="Hepatocyte Growth Factor"/>
    <property type="match status" value="2"/>
</dbReference>
<dbReference type="Gene3D" id="3.40.50.720">
    <property type="entry name" value="NAD(P)-binding Rossmann-like Domain"/>
    <property type="match status" value="1"/>
</dbReference>
<keyword evidence="6" id="KW-0539">Nucleus</keyword>
<keyword evidence="2 9" id="KW-0853">WD repeat</keyword>
<feature type="transmembrane region" description="Helical" evidence="10">
    <location>
        <begin position="393"/>
        <end position="416"/>
    </location>
</feature>
<evidence type="ECO:0000259" key="12">
    <source>
        <dbReference type="PROSITE" id="PS50948"/>
    </source>
</evidence>
<dbReference type="PROSITE" id="PS51034">
    <property type="entry name" value="ZP_2"/>
    <property type="match status" value="1"/>
</dbReference>
<dbReference type="InterPro" id="IPR011030">
    <property type="entry name" value="Lipovitellin_superhlx_dom"/>
</dbReference>
<feature type="non-terminal residue" evidence="14">
    <location>
        <position position="1"/>
    </location>
</feature>
<feature type="transmembrane region" description="Helical" evidence="10">
    <location>
        <begin position="730"/>
        <end position="753"/>
    </location>
</feature>
<dbReference type="GO" id="GO:0036265">
    <property type="term" value="P:RNA (guanine-N7)-methylation"/>
    <property type="evidence" value="ECO:0007669"/>
    <property type="project" value="InterPro"/>
</dbReference>
<dbReference type="Gene3D" id="2.130.10.10">
    <property type="entry name" value="YVTN repeat-like/Quinoprotein amine dehydrogenase"/>
    <property type="match status" value="1"/>
</dbReference>
<dbReference type="Proteomes" id="UP000055024">
    <property type="component" value="Unassembled WGS sequence"/>
</dbReference>
<accession>A0A0V1H7I9</accession>
<dbReference type="GO" id="GO:0008289">
    <property type="term" value="F:lipid binding"/>
    <property type="evidence" value="ECO:0007669"/>
    <property type="project" value="InterPro"/>
</dbReference>
<dbReference type="Gene3D" id="1.25.10.20">
    <property type="entry name" value="Vitellinogen, superhelical"/>
    <property type="match status" value="1"/>
</dbReference>
<evidence type="ECO:0000256" key="1">
    <source>
        <dbReference type="ARBA" id="ARBA00004123"/>
    </source>
</evidence>
<evidence type="ECO:0000256" key="7">
    <source>
        <dbReference type="ARBA" id="ARBA00093337"/>
    </source>
</evidence>
<dbReference type="GO" id="GO:0016491">
    <property type="term" value="F:oxidoreductase activity"/>
    <property type="evidence" value="ECO:0007669"/>
    <property type="project" value="UniProtKB-KW"/>
</dbReference>
<keyword evidence="14" id="KW-0808">Transferase</keyword>
<dbReference type="InterPro" id="IPR036291">
    <property type="entry name" value="NAD(P)-bd_dom_sf"/>
</dbReference>
<dbReference type="SMART" id="SM00473">
    <property type="entry name" value="PAN_AP"/>
    <property type="match status" value="2"/>
</dbReference>
<dbReference type="GO" id="GO:0005829">
    <property type="term" value="C:cytosol"/>
    <property type="evidence" value="ECO:0007669"/>
    <property type="project" value="TreeGrafter"/>
</dbReference>
<protein>
    <submittedName>
        <fullName evidence="14">tRNA (Guanine-N(7)-)-methyltransferase non-catalytic subunit wuho</fullName>
    </submittedName>
</protein>
<dbReference type="HAMAP" id="MF_03056">
    <property type="entry name" value="TRM82"/>
    <property type="match status" value="1"/>
</dbReference>
<dbReference type="Pfam" id="PF19444">
    <property type="entry name" value="MTP_lip_bd"/>
    <property type="match status" value="1"/>
</dbReference>
<dbReference type="Pfam" id="PF00024">
    <property type="entry name" value="PAN_1"/>
    <property type="match status" value="2"/>
</dbReference>
<evidence type="ECO:0000256" key="6">
    <source>
        <dbReference type="ARBA" id="ARBA00023242"/>
    </source>
</evidence>
<dbReference type="GO" id="GO:0005634">
    <property type="term" value="C:nucleus"/>
    <property type="evidence" value="ECO:0007669"/>
    <property type="project" value="UniProtKB-SubCell"/>
</dbReference>
<dbReference type="SUPFAM" id="SSF50978">
    <property type="entry name" value="WD40 repeat-like"/>
    <property type="match status" value="1"/>
</dbReference>
<dbReference type="SMART" id="SM00320">
    <property type="entry name" value="WD40"/>
    <property type="match status" value="4"/>
</dbReference>
<evidence type="ECO:0000256" key="5">
    <source>
        <dbReference type="ARBA" id="ARBA00023002"/>
    </source>
</evidence>
<dbReference type="GO" id="GO:0043527">
    <property type="term" value="C:tRNA methyltransferase complex"/>
    <property type="evidence" value="ECO:0007669"/>
    <property type="project" value="TreeGrafter"/>
</dbReference>
<keyword evidence="10" id="KW-0812">Transmembrane</keyword>
<evidence type="ECO:0000313" key="15">
    <source>
        <dbReference type="Proteomes" id="UP000055024"/>
    </source>
</evidence>
<dbReference type="PANTHER" id="PTHR16288:SF0">
    <property type="entry name" value="TRNA (GUANINE-N(7)-)-METHYLTRANSFERASE NON-CATALYTIC SUBUNIT WDR4"/>
    <property type="match status" value="1"/>
</dbReference>
<evidence type="ECO:0000256" key="10">
    <source>
        <dbReference type="SAM" id="Phobius"/>
    </source>
</evidence>
<feature type="repeat" description="WD" evidence="9">
    <location>
        <begin position="141"/>
        <end position="182"/>
    </location>
</feature>
<dbReference type="PROSITE" id="PS50948">
    <property type="entry name" value="PAN"/>
    <property type="match status" value="1"/>
</dbReference>
<dbReference type="EMBL" id="JYDP01000119">
    <property type="protein sequence ID" value="KRZ06403.1"/>
    <property type="molecule type" value="Genomic_DNA"/>
</dbReference>
<dbReference type="PROSITE" id="PS00061">
    <property type="entry name" value="ADH_SHORT"/>
    <property type="match status" value="1"/>
</dbReference>
<evidence type="ECO:0000256" key="2">
    <source>
        <dbReference type="ARBA" id="ARBA00022574"/>
    </source>
</evidence>